<organism evidence="2 3">
    <name type="scientific">Gigaspora rosea</name>
    <dbReference type="NCBI Taxonomy" id="44941"/>
    <lineage>
        <taxon>Eukaryota</taxon>
        <taxon>Fungi</taxon>
        <taxon>Fungi incertae sedis</taxon>
        <taxon>Mucoromycota</taxon>
        <taxon>Glomeromycotina</taxon>
        <taxon>Glomeromycetes</taxon>
        <taxon>Diversisporales</taxon>
        <taxon>Gigasporaceae</taxon>
        <taxon>Gigaspora</taxon>
    </lineage>
</organism>
<accession>A0A397U1V2</accession>
<comment type="caution">
    <text evidence="2">The sequence shown here is derived from an EMBL/GenBank/DDBJ whole genome shotgun (WGS) entry which is preliminary data.</text>
</comment>
<evidence type="ECO:0000256" key="1">
    <source>
        <dbReference type="SAM" id="Phobius"/>
    </source>
</evidence>
<keyword evidence="1" id="KW-0472">Membrane</keyword>
<dbReference type="AlphaFoldDB" id="A0A397U1V2"/>
<protein>
    <submittedName>
        <fullName evidence="2">Uncharacterized protein</fullName>
    </submittedName>
</protein>
<dbReference type="Proteomes" id="UP000266673">
    <property type="component" value="Unassembled WGS sequence"/>
</dbReference>
<sequence>MEFAKKLIIIESSFKFLIDDLFNEHVMFDKPPVETIKGILLSNQFISKLFADMVQKKFIEILGYNPGISFFILLTYWIRSKEYYFEFSKKVNNKWLSRDIHNILERITLKGSFFYFKHCLLGIERSMQTKHDWIKTKCRINFLCLDYVGYGYRGKYEDQPNPESTNSILNSEECISNSIANNMVDQHQSQSIFAESSSNSLILCNNLKGFITFHLILSPENTLRWFKEAVYQTFSKNNAIKCYKNAEREVNDFKTKQAESKHFCFWYLVGKWNLKKIAKEEFASSPHHPINVRKRIQESGNRLRFAKRVKANLKPNNEFNKFIEAIISSDLEQLPENEPLRSWHINTDTIPPVMFDHFPSEFKQLRIINDKYRFILPDDAKIWFEHSWESLMNDLTSPNLNKPNRNIFLKYKDISITEISEETWLTDTIHQFLEVAVRDIPGLSVHSTCATLSRHLGNEENRKPDRTVKLKLEDNQFEILYVE</sequence>
<dbReference type="EMBL" id="QKWP01003155">
    <property type="protein sequence ID" value="RIB01383.1"/>
    <property type="molecule type" value="Genomic_DNA"/>
</dbReference>
<proteinExistence type="predicted"/>
<name>A0A397U1V2_9GLOM</name>
<gene>
    <name evidence="2" type="ORF">C2G38_2231013</name>
</gene>
<keyword evidence="1" id="KW-1133">Transmembrane helix</keyword>
<feature type="transmembrane region" description="Helical" evidence="1">
    <location>
        <begin position="58"/>
        <end position="78"/>
    </location>
</feature>
<dbReference type="OrthoDB" id="2405228at2759"/>
<evidence type="ECO:0000313" key="3">
    <source>
        <dbReference type="Proteomes" id="UP000266673"/>
    </source>
</evidence>
<reference evidence="2 3" key="1">
    <citation type="submission" date="2018-06" db="EMBL/GenBank/DDBJ databases">
        <title>Comparative genomics reveals the genomic features of Rhizophagus irregularis, R. cerebriforme, R. diaphanum and Gigaspora rosea, and their symbiotic lifestyle signature.</title>
        <authorList>
            <person name="Morin E."/>
            <person name="San Clemente H."/>
            <person name="Chen E.C.H."/>
            <person name="De La Providencia I."/>
            <person name="Hainaut M."/>
            <person name="Kuo A."/>
            <person name="Kohler A."/>
            <person name="Murat C."/>
            <person name="Tang N."/>
            <person name="Roy S."/>
            <person name="Loubradou J."/>
            <person name="Henrissat B."/>
            <person name="Grigoriev I.V."/>
            <person name="Corradi N."/>
            <person name="Roux C."/>
            <person name="Martin F.M."/>
        </authorList>
    </citation>
    <scope>NUCLEOTIDE SEQUENCE [LARGE SCALE GENOMIC DNA]</scope>
    <source>
        <strain evidence="2 3">DAOM 194757</strain>
    </source>
</reference>
<evidence type="ECO:0000313" key="2">
    <source>
        <dbReference type="EMBL" id="RIB01383.1"/>
    </source>
</evidence>
<keyword evidence="3" id="KW-1185">Reference proteome</keyword>
<keyword evidence="1" id="KW-0812">Transmembrane</keyword>
<feature type="non-terminal residue" evidence="2">
    <location>
        <position position="483"/>
    </location>
</feature>